<sequence>MPVRRSKKISHTVIRDADMQAIATADIHLDALDHNLATIKRLAPNSKVVAMLKANAYGHGAFTVAHHLNGAVDAYGVARIDEAIALREAGINTELVLMEGFFSADDLPLIVAHNLQIVVHSEFQLSALEAMAALTGQIQLPLKVWLKVDTGMNRLGIEPQQFQSFYQRLRTCPVVDREIVVLSHLSSSDQLNSDITPRQIALFERTCTDGSFPRSLANSGAILAWPECHYQWVRPGVMLYGVNPLHPANVDDVQLKPVMTLHSSLIAVKSIQEGDSVGYGATYTASRNTRIGVVAIGYGDGYPRHARIGTPVLVNGVRVPLVGRVSMDMITVDLGPESNAQVGDYVELWGQNLAIEDVAADAETIPYELLCNITARVKIDVLSN</sequence>
<dbReference type="Proteomes" id="UP000307999">
    <property type="component" value="Unassembled WGS sequence"/>
</dbReference>
<dbReference type="InterPro" id="IPR000821">
    <property type="entry name" value="Ala_racemase"/>
</dbReference>
<dbReference type="GO" id="GO:0030170">
    <property type="term" value="F:pyridoxal phosphate binding"/>
    <property type="evidence" value="ECO:0007669"/>
    <property type="project" value="UniProtKB-UniRule"/>
</dbReference>
<feature type="binding site" evidence="8 10">
    <location>
        <position position="327"/>
    </location>
    <ligand>
        <name>substrate</name>
    </ligand>
</feature>
<dbReference type="EMBL" id="SWDB01000021">
    <property type="protein sequence ID" value="TKB45415.1"/>
    <property type="molecule type" value="Genomic_DNA"/>
</dbReference>
<dbReference type="GO" id="GO:0030632">
    <property type="term" value="P:D-alanine biosynthetic process"/>
    <property type="evidence" value="ECO:0007669"/>
    <property type="project" value="UniProtKB-UniRule"/>
</dbReference>
<comment type="similarity">
    <text evidence="3 8">Belongs to the alanine racemase family.</text>
</comment>
<dbReference type="SMART" id="SM01005">
    <property type="entry name" value="Ala_racemase_C"/>
    <property type="match status" value="1"/>
</dbReference>
<dbReference type="InterPro" id="IPR011079">
    <property type="entry name" value="Ala_racemase_C"/>
</dbReference>
<evidence type="ECO:0000256" key="6">
    <source>
        <dbReference type="ARBA" id="ARBA00023235"/>
    </source>
</evidence>
<dbReference type="HAMAP" id="MF_01201">
    <property type="entry name" value="Ala_racemase"/>
    <property type="match status" value="1"/>
</dbReference>
<dbReference type="OrthoDB" id="9813814at2"/>
<feature type="domain" description="Alanine racemase C-terminal" evidence="11">
    <location>
        <begin position="258"/>
        <end position="382"/>
    </location>
</feature>
<evidence type="ECO:0000256" key="4">
    <source>
        <dbReference type="ARBA" id="ARBA00013089"/>
    </source>
</evidence>
<dbReference type="PANTHER" id="PTHR30511:SF4">
    <property type="entry name" value="ALANINE RACEMASE, BIOSYNTHETIC"/>
    <property type="match status" value="1"/>
</dbReference>
<dbReference type="PANTHER" id="PTHR30511">
    <property type="entry name" value="ALANINE RACEMASE"/>
    <property type="match status" value="1"/>
</dbReference>
<evidence type="ECO:0000256" key="5">
    <source>
        <dbReference type="ARBA" id="ARBA00022898"/>
    </source>
</evidence>
<dbReference type="InterPro" id="IPR001608">
    <property type="entry name" value="Ala_racemase_N"/>
</dbReference>
<evidence type="ECO:0000256" key="8">
    <source>
        <dbReference type="HAMAP-Rule" id="MF_01201"/>
    </source>
</evidence>
<comment type="pathway">
    <text evidence="7 8">Amino-acid biosynthesis; D-alanine biosynthesis; D-alanine from L-alanine: step 1/1.</text>
</comment>
<protein>
    <recommendedName>
        <fullName evidence="4 8">Alanine racemase</fullName>
        <ecNumber evidence="4 8">5.1.1.1</ecNumber>
    </recommendedName>
</protein>
<dbReference type="Gene3D" id="3.20.20.10">
    <property type="entry name" value="Alanine racemase"/>
    <property type="match status" value="1"/>
</dbReference>
<dbReference type="UniPathway" id="UPA00042">
    <property type="reaction ID" value="UER00497"/>
</dbReference>
<dbReference type="FunFam" id="2.40.37.10:FF:000002">
    <property type="entry name" value="Alanine racemase"/>
    <property type="match status" value="1"/>
</dbReference>
<feature type="active site" description="Proton acceptor; specific for L-alanine" evidence="8">
    <location>
        <position position="279"/>
    </location>
</feature>
<dbReference type="SUPFAM" id="SSF51419">
    <property type="entry name" value="PLP-binding barrel"/>
    <property type="match status" value="1"/>
</dbReference>
<dbReference type="GO" id="GO:0005829">
    <property type="term" value="C:cytosol"/>
    <property type="evidence" value="ECO:0007669"/>
    <property type="project" value="TreeGrafter"/>
</dbReference>
<feature type="binding site" evidence="8 10">
    <location>
        <position position="154"/>
    </location>
    <ligand>
        <name>substrate</name>
    </ligand>
</feature>
<dbReference type="NCBIfam" id="TIGR00492">
    <property type="entry name" value="alr"/>
    <property type="match status" value="1"/>
</dbReference>
<comment type="catalytic activity">
    <reaction evidence="1 8">
        <text>L-alanine = D-alanine</text>
        <dbReference type="Rhea" id="RHEA:20249"/>
        <dbReference type="ChEBI" id="CHEBI:57416"/>
        <dbReference type="ChEBI" id="CHEBI:57972"/>
        <dbReference type="EC" id="5.1.1.1"/>
    </reaction>
</comment>
<name>A0A4V5NU92_9GAMM</name>
<gene>
    <name evidence="12" type="primary">alr</name>
    <name evidence="12" type="ORF">E8M12_08975</name>
</gene>
<dbReference type="InterPro" id="IPR009006">
    <property type="entry name" value="Ala_racemase/Decarboxylase_C"/>
</dbReference>
<evidence type="ECO:0000256" key="2">
    <source>
        <dbReference type="ARBA" id="ARBA00001933"/>
    </source>
</evidence>
<dbReference type="PRINTS" id="PR00992">
    <property type="entry name" value="ALARACEMASE"/>
</dbReference>
<evidence type="ECO:0000256" key="9">
    <source>
        <dbReference type="PIRSR" id="PIRSR600821-50"/>
    </source>
</evidence>
<dbReference type="FunFam" id="3.20.20.10:FF:000002">
    <property type="entry name" value="Alanine racemase"/>
    <property type="match status" value="1"/>
</dbReference>
<dbReference type="CDD" id="cd06827">
    <property type="entry name" value="PLPDE_III_AR_proteobact"/>
    <property type="match status" value="1"/>
</dbReference>
<feature type="active site" description="Proton acceptor; specific for D-alanine" evidence="8">
    <location>
        <position position="53"/>
    </location>
</feature>
<proteinExistence type="inferred from homology"/>
<organism evidence="12 13">
    <name type="scientific">Thalassotalea mangrovi</name>
    <dbReference type="NCBI Taxonomy" id="2572245"/>
    <lineage>
        <taxon>Bacteria</taxon>
        <taxon>Pseudomonadati</taxon>
        <taxon>Pseudomonadota</taxon>
        <taxon>Gammaproteobacteria</taxon>
        <taxon>Alteromonadales</taxon>
        <taxon>Colwelliaceae</taxon>
        <taxon>Thalassotalea</taxon>
    </lineage>
</organism>
<dbReference type="Gene3D" id="2.40.37.10">
    <property type="entry name" value="Lyase, Ornithine Decarboxylase, Chain A, domain 1"/>
    <property type="match status" value="1"/>
</dbReference>
<evidence type="ECO:0000256" key="3">
    <source>
        <dbReference type="ARBA" id="ARBA00007880"/>
    </source>
</evidence>
<dbReference type="Pfam" id="PF01168">
    <property type="entry name" value="Ala_racemase_N"/>
    <property type="match status" value="1"/>
</dbReference>
<evidence type="ECO:0000256" key="1">
    <source>
        <dbReference type="ARBA" id="ARBA00000316"/>
    </source>
</evidence>
<evidence type="ECO:0000259" key="11">
    <source>
        <dbReference type="SMART" id="SM01005"/>
    </source>
</evidence>
<accession>A0A4V5NU92</accession>
<keyword evidence="13" id="KW-1185">Reference proteome</keyword>
<dbReference type="SUPFAM" id="SSF50621">
    <property type="entry name" value="Alanine racemase C-terminal domain-like"/>
    <property type="match status" value="1"/>
</dbReference>
<evidence type="ECO:0000313" key="12">
    <source>
        <dbReference type="EMBL" id="TKB45415.1"/>
    </source>
</evidence>
<comment type="function">
    <text evidence="8">Catalyzes the interconversion of L-alanine and D-alanine. May also act on other amino acids.</text>
</comment>
<dbReference type="Pfam" id="PF00842">
    <property type="entry name" value="Ala_racemase_C"/>
    <property type="match status" value="1"/>
</dbReference>
<comment type="caution">
    <text evidence="12">The sequence shown here is derived from an EMBL/GenBank/DDBJ whole genome shotgun (WGS) entry which is preliminary data.</text>
</comment>
<comment type="cofactor">
    <cofactor evidence="2 8 9">
        <name>pyridoxal 5'-phosphate</name>
        <dbReference type="ChEBI" id="CHEBI:597326"/>
    </cofactor>
</comment>
<evidence type="ECO:0000256" key="7">
    <source>
        <dbReference type="ARBA" id="ARBA00037912"/>
    </source>
</evidence>
<reference evidence="12 13" key="1">
    <citation type="submission" date="2019-04" db="EMBL/GenBank/DDBJ databases">
        <title>Thalassotalea guangxiensis sp. nov., isolated from sediment of the coastal wetland.</title>
        <authorList>
            <person name="Zheng S."/>
            <person name="Zhang D."/>
        </authorList>
    </citation>
    <scope>NUCLEOTIDE SEQUENCE [LARGE SCALE GENOMIC DNA]</scope>
    <source>
        <strain evidence="12 13">ZS-4</strain>
    </source>
</reference>
<dbReference type="GO" id="GO:0008784">
    <property type="term" value="F:alanine racemase activity"/>
    <property type="evidence" value="ECO:0007669"/>
    <property type="project" value="UniProtKB-UniRule"/>
</dbReference>
<dbReference type="AlphaFoldDB" id="A0A4V5NU92"/>
<evidence type="ECO:0000313" key="13">
    <source>
        <dbReference type="Proteomes" id="UP000307999"/>
    </source>
</evidence>
<feature type="modified residue" description="N6-(pyridoxal phosphate)lysine" evidence="8 9">
    <location>
        <position position="53"/>
    </location>
</feature>
<dbReference type="EC" id="5.1.1.1" evidence="4 8"/>
<dbReference type="InterPro" id="IPR029066">
    <property type="entry name" value="PLP-binding_barrel"/>
</dbReference>
<evidence type="ECO:0000256" key="10">
    <source>
        <dbReference type="PIRSR" id="PIRSR600821-52"/>
    </source>
</evidence>
<keyword evidence="6 8" id="KW-0413">Isomerase</keyword>
<keyword evidence="5 8" id="KW-0663">Pyridoxal phosphate</keyword>